<accession>A0A0U5C8X5</accession>
<proteinExistence type="predicted"/>
<dbReference type="EMBL" id="CDMC01000005">
    <property type="protein sequence ID" value="CEL05177.1"/>
    <property type="molecule type" value="Genomic_DNA"/>
</dbReference>
<dbReference type="Proteomes" id="UP000054771">
    <property type="component" value="Unassembled WGS sequence"/>
</dbReference>
<evidence type="ECO:0000313" key="1">
    <source>
        <dbReference type="EMBL" id="CEL05177.1"/>
    </source>
</evidence>
<organism evidence="1 2">
    <name type="scientific">Aspergillus calidoustus</name>
    <dbReference type="NCBI Taxonomy" id="454130"/>
    <lineage>
        <taxon>Eukaryota</taxon>
        <taxon>Fungi</taxon>
        <taxon>Dikarya</taxon>
        <taxon>Ascomycota</taxon>
        <taxon>Pezizomycotina</taxon>
        <taxon>Eurotiomycetes</taxon>
        <taxon>Eurotiomycetidae</taxon>
        <taxon>Eurotiales</taxon>
        <taxon>Aspergillaceae</taxon>
        <taxon>Aspergillus</taxon>
        <taxon>Aspergillus subgen. Nidulantes</taxon>
    </lineage>
</organism>
<protein>
    <submittedName>
        <fullName evidence="1">Uncharacterized protein</fullName>
    </submittedName>
</protein>
<reference evidence="2" key="1">
    <citation type="journal article" date="2016" name="Genome Announc.">
        <title>Draft genome sequences of fungus Aspergillus calidoustus.</title>
        <authorList>
            <person name="Horn F."/>
            <person name="Linde J."/>
            <person name="Mattern D.J."/>
            <person name="Walther G."/>
            <person name="Guthke R."/>
            <person name="Scherlach K."/>
            <person name="Martin K."/>
            <person name="Brakhage A.A."/>
            <person name="Petzke L."/>
            <person name="Valiante V."/>
        </authorList>
    </citation>
    <scope>NUCLEOTIDE SEQUENCE [LARGE SCALE GENOMIC DNA]</scope>
    <source>
        <strain evidence="2">SF006504</strain>
    </source>
</reference>
<sequence length="98" mass="11085">MLFNPPAASWRLPMMLNPPGVKTIPTEIQNPPYKERTVAPKELPMAISLHSSAAIRERTCNKDARLRDIPHFYLNASEDEHGESECAEAQWCRVGELL</sequence>
<dbReference type="AlphaFoldDB" id="A0A0U5C8X5"/>
<evidence type="ECO:0000313" key="2">
    <source>
        <dbReference type="Proteomes" id="UP000054771"/>
    </source>
</evidence>
<name>A0A0U5C8X5_ASPCI</name>
<gene>
    <name evidence="1" type="ORF">ASPCAL06296</name>
</gene>
<keyword evidence="2" id="KW-1185">Reference proteome</keyword>